<comment type="similarity">
    <text evidence="1">Belongs to the NSRP1 family.</text>
</comment>
<evidence type="ECO:0000256" key="1">
    <source>
        <dbReference type="ARBA" id="ARBA00010126"/>
    </source>
</evidence>
<evidence type="ECO:0000313" key="7">
    <source>
        <dbReference type="EMBL" id="GFU06200.1"/>
    </source>
</evidence>
<evidence type="ECO:0000313" key="6">
    <source>
        <dbReference type="EMBL" id="GFS91618.1"/>
    </source>
</evidence>
<organism evidence="6 8">
    <name type="scientific">Nephila pilipes</name>
    <name type="common">Giant wood spider</name>
    <name type="synonym">Nephila maculata</name>
    <dbReference type="NCBI Taxonomy" id="299642"/>
    <lineage>
        <taxon>Eukaryota</taxon>
        <taxon>Metazoa</taxon>
        <taxon>Ecdysozoa</taxon>
        <taxon>Arthropoda</taxon>
        <taxon>Chelicerata</taxon>
        <taxon>Arachnida</taxon>
        <taxon>Araneae</taxon>
        <taxon>Araneomorphae</taxon>
        <taxon>Entelegynae</taxon>
        <taxon>Araneoidea</taxon>
        <taxon>Nephilidae</taxon>
        <taxon>Nephila</taxon>
    </lineage>
</organism>
<dbReference type="AlphaFoldDB" id="A0A8X6N3M8"/>
<dbReference type="OrthoDB" id="6435869at2759"/>
<feature type="compositionally biased region" description="Basic residues" evidence="4">
    <location>
        <begin position="365"/>
        <end position="378"/>
    </location>
</feature>
<proteinExistence type="inferred from homology"/>
<feature type="region of interest" description="Disordered" evidence="4">
    <location>
        <begin position="28"/>
        <end position="57"/>
    </location>
</feature>
<dbReference type="InterPro" id="IPR018612">
    <property type="entry name" value="NSRP1_N"/>
</dbReference>
<dbReference type="PANTHER" id="PTHR31938:SF4">
    <property type="entry name" value="NUCLEAR SPECKLE SPLICING REGULATORY PROTEIN 1"/>
    <property type="match status" value="1"/>
</dbReference>
<feature type="compositionally biased region" description="Acidic residues" evidence="4">
    <location>
        <begin position="314"/>
        <end position="329"/>
    </location>
</feature>
<feature type="compositionally biased region" description="Basic and acidic residues" evidence="4">
    <location>
        <begin position="188"/>
        <end position="201"/>
    </location>
</feature>
<feature type="compositionally biased region" description="Basic and acidic residues" evidence="4">
    <location>
        <begin position="410"/>
        <end position="421"/>
    </location>
</feature>
<feature type="domain" description="Nuclear speckle splicing regulatory protein 1 N-terminal" evidence="5">
    <location>
        <begin position="51"/>
        <end position="167"/>
    </location>
</feature>
<feature type="coiled-coil region" evidence="3">
    <location>
        <begin position="98"/>
        <end position="155"/>
    </location>
</feature>
<feature type="compositionally biased region" description="Low complexity" evidence="4">
    <location>
        <begin position="397"/>
        <end position="408"/>
    </location>
</feature>
<sequence>MDKSKPFGLVLPKKAKSFPAKVSKIFESDSDDEPVKKKKSTPIPQIKPLSKKQEQKELCEDPSIYEYDSIYDDMKAKEVAKIAGPKDNKPSRYINTLMKAADKRKKEYERRVERKVQVEREKEGDKFKDKEAFVTSAYKKKMQEMEDEEERERRENMLNEMMDVTKQKDLSGFYRHFLKQSVGEEKVPEFGDKFKIKKEPVSDDDADKTNQSYDQKKNHGESRMKGDNKHSIKTEEKRKHDESDEDDSDHHSNKFQKKSVEKVKDRKTSDDSKNSLSSSKKVKTYRSNQYSLDDEKYNLSTNKSKTDDLPVTNLDEDSDIVDSEEEEVDFESHKIKNSGKKTEKHNSKTTSDSDDSHSDSGKNNSLKKKASKLVKNIRKRTDKDSDASDSSKENEECSSPPNESSVNEQLETKTKIEDEDKKPEVKRNIFEKRTVGEVFAAAQARYFQRMAARNA</sequence>
<evidence type="ECO:0000259" key="5">
    <source>
        <dbReference type="Pfam" id="PF09745"/>
    </source>
</evidence>
<dbReference type="InterPro" id="IPR042816">
    <property type="entry name" value="Nsrp1"/>
</dbReference>
<feature type="compositionally biased region" description="Basic and acidic residues" evidence="4">
    <location>
        <begin position="330"/>
        <end position="346"/>
    </location>
</feature>
<evidence type="ECO:0000256" key="2">
    <source>
        <dbReference type="ARBA" id="ARBA00023054"/>
    </source>
</evidence>
<protein>
    <submittedName>
        <fullName evidence="6">Nuclear speckle splicing regulatory protein 1</fullName>
    </submittedName>
</protein>
<dbReference type="GO" id="GO:0000381">
    <property type="term" value="P:regulation of alternative mRNA splicing, via spliceosome"/>
    <property type="evidence" value="ECO:0007669"/>
    <property type="project" value="InterPro"/>
</dbReference>
<dbReference type="Pfam" id="PF09745">
    <property type="entry name" value="NSRP1_N"/>
    <property type="match status" value="1"/>
</dbReference>
<keyword evidence="8" id="KW-1185">Reference proteome</keyword>
<gene>
    <name evidence="6" type="primary">NSRP1</name>
    <name evidence="7" type="ORF">NPIL_23551</name>
    <name evidence="6" type="ORF">NPIL_523351</name>
</gene>
<dbReference type="Proteomes" id="UP000887013">
    <property type="component" value="Unassembled WGS sequence"/>
</dbReference>
<feature type="compositionally biased region" description="Basic and acidic residues" evidence="4">
    <location>
        <begin position="214"/>
        <end position="273"/>
    </location>
</feature>
<evidence type="ECO:0000313" key="8">
    <source>
        <dbReference type="Proteomes" id="UP000887013"/>
    </source>
</evidence>
<comment type="caution">
    <text evidence="6">The sequence shown here is derived from an EMBL/GenBank/DDBJ whole genome shotgun (WGS) entry which is preliminary data.</text>
</comment>
<accession>A0A8X6N3M8</accession>
<evidence type="ECO:0000256" key="4">
    <source>
        <dbReference type="SAM" id="MobiDB-lite"/>
    </source>
</evidence>
<name>A0A8X6N3M8_NEPPI</name>
<evidence type="ECO:0000256" key="3">
    <source>
        <dbReference type="SAM" id="Coils"/>
    </source>
</evidence>
<keyword evidence="2 3" id="KW-0175">Coiled coil</keyword>
<feature type="compositionally biased region" description="Basic and acidic residues" evidence="4">
    <location>
        <begin position="379"/>
        <end position="395"/>
    </location>
</feature>
<dbReference type="PANTHER" id="PTHR31938">
    <property type="entry name" value="NUCLEAR SPECKLE SPLICING REGULATORY PROTEIN 1"/>
    <property type="match status" value="1"/>
</dbReference>
<dbReference type="EMBL" id="BMAW01004915">
    <property type="protein sequence ID" value="GFS91618.1"/>
    <property type="molecule type" value="Genomic_DNA"/>
</dbReference>
<feature type="region of interest" description="Disordered" evidence="4">
    <location>
        <begin position="188"/>
        <end position="421"/>
    </location>
</feature>
<dbReference type="EMBL" id="BMAW01077400">
    <property type="protein sequence ID" value="GFU06200.1"/>
    <property type="molecule type" value="Genomic_DNA"/>
</dbReference>
<reference evidence="6" key="1">
    <citation type="submission" date="2020-08" db="EMBL/GenBank/DDBJ databases">
        <title>Multicomponent nature underlies the extraordinary mechanical properties of spider dragline silk.</title>
        <authorList>
            <person name="Kono N."/>
            <person name="Nakamura H."/>
            <person name="Mori M."/>
            <person name="Yoshida Y."/>
            <person name="Ohtoshi R."/>
            <person name="Malay A.D."/>
            <person name="Moran D.A.P."/>
            <person name="Tomita M."/>
            <person name="Numata K."/>
            <person name="Arakawa K."/>
        </authorList>
    </citation>
    <scope>NUCLEOTIDE SEQUENCE</scope>
</reference>